<accession>A0A2U1TVR7</accession>
<keyword evidence="3" id="KW-0804">Transcription</keyword>
<dbReference type="Gene3D" id="1.10.10.10">
    <property type="entry name" value="Winged helix-like DNA-binding domain superfamily/Winged helix DNA-binding domain"/>
    <property type="match status" value="1"/>
</dbReference>
<dbReference type="InterPro" id="IPR000524">
    <property type="entry name" value="Tscrpt_reg_HTH_GntR"/>
</dbReference>
<organism evidence="5 6">
    <name type="scientific">Brenneria corticis</name>
    <dbReference type="NCBI Taxonomy" id="2173106"/>
    <lineage>
        <taxon>Bacteria</taxon>
        <taxon>Pseudomonadati</taxon>
        <taxon>Pseudomonadota</taxon>
        <taxon>Gammaproteobacteria</taxon>
        <taxon>Enterobacterales</taxon>
        <taxon>Pectobacteriaceae</taxon>
        <taxon>Brenneria</taxon>
    </lineage>
</organism>
<keyword evidence="1" id="KW-0805">Transcription regulation</keyword>
<proteinExistence type="predicted"/>
<dbReference type="Pfam" id="PF07729">
    <property type="entry name" value="FCD"/>
    <property type="match status" value="1"/>
</dbReference>
<dbReference type="InterPro" id="IPR036388">
    <property type="entry name" value="WH-like_DNA-bd_sf"/>
</dbReference>
<evidence type="ECO:0000256" key="2">
    <source>
        <dbReference type="ARBA" id="ARBA00023125"/>
    </source>
</evidence>
<dbReference type="SMART" id="SM00895">
    <property type="entry name" value="FCD"/>
    <property type="match status" value="1"/>
</dbReference>
<dbReference type="GO" id="GO:0003677">
    <property type="term" value="F:DNA binding"/>
    <property type="evidence" value="ECO:0007669"/>
    <property type="project" value="UniProtKB-KW"/>
</dbReference>
<dbReference type="Proteomes" id="UP000296159">
    <property type="component" value="Unassembled WGS sequence"/>
</dbReference>
<dbReference type="SUPFAM" id="SSF48008">
    <property type="entry name" value="GntR ligand-binding domain-like"/>
    <property type="match status" value="1"/>
</dbReference>
<feature type="domain" description="HTH gntR-type" evidence="4">
    <location>
        <begin position="10"/>
        <end position="77"/>
    </location>
</feature>
<evidence type="ECO:0000256" key="3">
    <source>
        <dbReference type="ARBA" id="ARBA00023163"/>
    </source>
</evidence>
<protein>
    <submittedName>
        <fullName evidence="5">GntR family transcriptional regulator</fullName>
    </submittedName>
</protein>
<evidence type="ECO:0000313" key="6">
    <source>
        <dbReference type="Proteomes" id="UP000296159"/>
    </source>
</evidence>
<gene>
    <name evidence="5" type="ORF">DDT56_15590</name>
</gene>
<keyword evidence="2" id="KW-0238">DNA-binding</keyword>
<dbReference type="SMART" id="SM00345">
    <property type="entry name" value="HTH_GNTR"/>
    <property type="match status" value="1"/>
</dbReference>
<dbReference type="InterPro" id="IPR008920">
    <property type="entry name" value="TF_FadR/GntR_C"/>
</dbReference>
<dbReference type="PRINTS" id="PR00035">
    <property type="entry name" value="HTHGNTR"/>
</dbReference>
<dbReference type="AlphaFoldDB" id="A0A2U1TVR7"/>
<dbReference type="PANTHER" id="PTHR43537:SF50">
    <property type="entry name" value="TRANSCRIPTIONAL REGULATORY PROTEIN"/>
    <property type="match status" value="1"/>
</dbReference>
<dbReference type="PANTHER" id="PTHR43537">
    <property type="entry name" value="TRANSCRIPTIONAL REGULATOR, GNTR FAMILY"/>
    <property type="match status" value="1"/>
</dbReference>
<dbReference type="EMBL" id="QDKH01000018">
    <property type="protein sequence ID" value="PWC13469.1"/>
    <property type="molecule type" value="Genomic_DNA"/>
</dbReference>
<dbReference type="CDD" id="cd07377">
    <property type="entry name" value="WHTH_GntR"/>
    <property type="match status" value="1"/>
</dbReference>
<dbReference type="InterPro" id="IPR036390">
    <property type="entry name" value="WH_DNA-bd_sf"/>
</dbReference>
<dbReference type="GO" id="GO:0003700">
    <property type="term" value="F:DNA-binding transcription factor activity"/>
    <property type="evidence" value="ECO:0007669"/>
    <property type="project" value="InterPro"/>
</dbReference>
<keyword evidence="6" id="KW-1185">Reference proteome</keyword>
<reference evidence="5 6" key="1">
    <citation type="submission" date="2018-04" db="EMBL/GenBank/DDBJ databases">
        <title>Brenneria corticis sp.nov.</title>
        <authorList>
            <person name="Li Y."/>
        </authorList>
    </citation>
    <scope>NUCLEOTIDE SEQUENCE [LARGE SCALE GENOMIC DNA]</scope>
    <source>
        <strain evidence="5 6">CFCC 11842</strain>
    </source>
</reference>
<dbReference type="SUPFAM" id="SSF46785">
    <property type="entry name" value="Winged helix' DNA-binding domain"/>
    <property type="match status" value="1"/>
</dbReference>
<dbReference type="RefSeq" id="WP_136167346.1">
    <property type="nucleotide sequence ID" value="NZ_KZ819084.1"/>
</dbReference>
<evidence type="ECO:0000259" key="4">
    <source>
        <dbReference type="PROSITE" id="PS50949"/>
    </source>
</evidence>
<dbReference type="Gene3D" id="1.20.120.530">
    <property type="entry name" value="GntR ligand-binding domain-like"/>
    <property type="match status" value="1"/>
</dbReference>
<comment type="caution">
    <text evidence="5">The sequence shown here is derived from an EMBL/GenBank/DDBJ whole genome shotgun (WGS) entry which is preliminary data.</text>
</comment>
<dbReference type="InterPro" id="IPR011711">
    <property type="entry name" value="GntR_C"/>
</dbReference>
<sequence length="226" mass="25819">MLKGMSISRKTLHSEIADLIREMIVRGELEPGSRIPEKTLCEQFEISRTPLREALKVLATEGMIVLLPQRGARVATLTDDELFEIFPIIASLEGLAGEIACQHITGDELANIEQLHHAMLLAYQRLDRLEYSRLNREIHLALFAATHNQSLIALYHNLELRIRNIRHTIRQLPQDWQLAVQEHEEILRWLREKNAGKLATTLRKHVMSTANAVRNSVNAVSVSHHQ</sequence>
<evidence type="ECO:0000313" key="5">
    <source>
        <dbReference type="EMBL" id="PWC13469.1"/>
    </source>
</evidence>
<name>A0A2U1TVR7_9GAMM</name>
<evidence type="ECO:0000256" key="1">
    <source>
        <dbReference type="ARBA" id="ARBA00023015"/>
    </source>
</evidence>
<dbReference type="Pfam" id="PF00392">
    <property type="entry name" value="GntR"/>
    <property type="match status" value="1"/>
</dbReference>
<dbReference type="PROSITE" id="PS50949">
    <property type="entry name" value="HTH_GNTR"/>
    <property type="match status" value="1"/>
</dbReference>